<dbReference type="OrthoDB" id="3927833at2759"/>
<dbReference type="Proteomes" id="UP000310066">
    <property type="component" value="Unassembled WGS sequence"/>
</dbReference>
<name>A0A4U0V3L6_9PEZI</name>
<gene>
    <name evidence="2" type="ORF">B0A54_06144</name>
</gene>
<evidence type="ECO:0000313" key="2">
    <source>
        <dbReference type="EMBL" id="TKA43194.1"/>
    </source>
</evidence>
<dbReference type="EMBL" id="NAJP01000020">
    <property type="protein sequence ID" value="TKA43194.1"/>
    <property type="molecule type" value="Genomic_DNA"/>
</dbReference>
<feature type="region of interest" description="Disordered" evidence="1">
    <location>
        <begin position="81"/>
        <end position="136"/>
    </location>
</feature>
<evidence type="ECO:0000256" key="1">
    <source>
        <dbReference type="SAM" id="MobiDB-lite"/>
    </source>
</evidence>
<dbReference type="AlphaFoldDB" id="A0A4U0V3L6"/>
<feature type="compositionally biased region" description="Acidic residues" evidence="1">
    <location>
        <begin position="91"/>
        <end position="102"/>
    </location>
</feature>
<feature type="compositionally biased region" description="Acidic residues" evidence="1">
    <location>
        <begin position="110"/>
        <end position="136"/>
    </location>
</feature>
<sequence>MDVVQKDREVRLMLRAEESEKAEVVLLFRFLLNKEQHRFSPDSMKWRTGQAGVSNEENSGGMTATAIRAAVQELIVECTGDGADVRREDVEGIDEMAGENDEVGNGTVGEQDEEEEEGEEGEVDDAEEDDDMDVAS</sequence>
<proteinExistence type="predicted"/>
<comment type="caution">
    <text evidence="2">The sequence shown here is derived from an EMBL/GenBank/DDBJ whole genome shotgun (WGS) entry which is preliminary data.</text>
</comment>
<accession>A0A4U0V3L6</accession>
<protein>
    <submittedName>
        <fullName evidence="2">Uncharacterized protein</fullName>
    </submittedName>
</protein>
<evidence type="ECO:0000313" key="3">
    <source>
        <dbReference type="Proteomes" id="UP000310066"/>
    </source>
</evidence>
<organism evidence="2 3">
    <name type="scientific">Friedmanniomyces endolithicus</name>
    <dbReference type="NCBI Taxonomy" id="329885"/>
    <lineage>
        <taxon>Eukaryota</taxon>
        <taxon>Fungi</taxon>
        <taxon>Dikarya</taxon>
        <taxon>Ascomycota</taxon>
        <taxon>Pezizomycotina</taxon>
        <taxon>Dothideomycetes</taxon>
        <taxon>Dothideomycetidae</taxon>
        <taxon>Mycosphaerellales</taxon>
        <taxon>Teratosphaeriaceae</taxon>
        <taxon>Friedmanniomyces</taxon>
    </lineage>
</organism>
<reference evidence="2 3" key="1">
    <citation type="submission" date="2017-03" db="EMBL/GenBank/DDBJ databases">
        <title>Genomes of endolithic fungi from Antarctica.</title>
        <authorList>
            <person name="Coleine C."/>
            <person name="Masonjones S."/>
            <person name="Stajich J.E."/>
        </authorList>
    </citation>
    <scope>NUCLEOTIDE SEQUENCE [LARGE SCALE GENOMIC DNA]</scope>
    <source>
        <strain evidence="2 3">CCFEE 5311</strain>
    </source>
</reference>